<dbReference type="SMART" id="SM00382">
    <property type="entry name" value="AAA"/>
    <property type="match status" value="1"/>
</dbReference>
<dbReference type="PANTHER" id="PTHR43582:SF2">
    <property type="entry name" value="LINEARMYCIN RESISTANCE ATP-BINDING PROTEIN LNRL"/>
    <property type="match status" value="1"/>
</dbReference>
<organism evidence="5 6">
    <name type="scientific">Streptomyces lydicus</name>
    <dbReference type="NCBI Taxonomy" id="47763"/>
    <lineage>
        <taxon>Bacteria</taxon>
        <taxon>Bacillati</taxon>
        <taxon>Actinomycetota</taxon>
        <taxon>Actinomycetes</taxon>
        <taxon>Kitasatosporales</taxon>
        <taxon>Streptomycetaceae</taxon>
        <taxon>Streptomyces</taxon>
    </lineage>
</organism>
<dbReference type="InterPro" id="IPR003439">
    <property type="entry name" value="ABC_transporter-like_ATP-bd"/>
</dbReference>
<dbReference type="InterPro" id="IPR003593">
    <property type="entry name" value="AAA+_ATPase"/>
</dbReference>
<sequence length="401" mass="41339">MTTDDEGGRGRLTGPAGPDEEPHTPAAPAPDAPGPNASVPDAPGPNAPLPDAPGPNAPLPDASGPNASVPDAVTCRALCYAFGETKAVDGVDLSVRTGEVFGLLGPNGAGKTTAIRCITTLLPVPAGMVRVFGHDAAKERMAVRRLLGYVPQQLSADAGLTGRENVALFARVFDVSRRERAARVTQALAAVGLTDAAGRLAKTYSGGMIRRLELAQALVSAPRLLMLDEPTIGLDPIARTSVWEHINAVRAATGMTVLVTTHYMDEADQYCDRLALMHQGRIRALGTPDELRSALRARRRAARTPAAAPPAPPTPGTPTPAAAPDTSAATAPAAAPDTSAATAPASAPTAPSPPPSAPSRPSDTEPTLEDVFRDVAGSGLDEQSGDFRDVRSTRRTANRVG</sequence>
<dbReference type="SUPFAM" id="SSF52540">
    <property type="entry name" value="P-loop containing nucleoside triphosphate hydrolases"/>
    <property type="match status" value="1"/>
</dbReference>
<evidence type="ECO:0000256" key="1">
    <source>
        <dbReference type="ARBA" id="ARBA00022741"/>
    </source>
</evidence>
<dbReference type="AlphaFoldDB" id="A0A3S9YHQ6"/>
<dbReference type="InterPro" id="IPR017871">
    <property type="entry name" value="ABC_transporter-like_CS"/>
</dbReference>
<evidence type="ECO:0000313" key="5">
    <source>
        <dbReference type="EMBL" id="AZS74613.1"/>
    </source>
</evidence>
<evidence type="ECO:0000259" key="4">
    <source>
        <dbReference type="PROSITE" id="PS50893"/>
    </source>
</evidence>
<accession>A0A3S9YHQ6</accession>
<evidence type="ECO:0000313" key="6">
    <source>
        <dbReference type="Proteomes" id="UP000275579"/>
    </source>
</evidence>
<keyword evidence="2 5" id="KW-0067">ATP-binding</keyword>
<dbReference type="PROSITE" id="PS00211">
    <property type="entry name" value="ABC_TRANSPORTER_1"/>
    <property type="match status" value="1"/>
</dbReference>
<name>A0A3S9YHQ6_9ACTN</name>
<feature type="compositionally biased region" description="Low complexity" evidence="3">
    <location>
        <begin position="319"/>
        <end position="349"/>
    </location>
</feature>
<dbReference type="Pfam" id="PF00005">
    <property type="entry name" value="ABC_tran"/>
    <property type="match status" value="1"/>
</dbReference>
<feature type="region of interest" description="Disordered" evidence="3">
    <location>
        <begin position="1"/>
        <end position="65"/>
    </location>
</feature>
<keyword evidence="1" id="KW-0547">Nucleotide-binding</keyword>
<dbReference type="PROSITE" id="PS50893">
    <property type="entry name" value="ABC_TRANSPORTER_2"/>
    <property type="match status" value="1"/>
</dbReference>
<dbReference type="GO" id="GO:0016887">
    <property type="term" value="F:ATP hydrolysis activity"/>
    <property type="evidence" value="ECO:0007669"/>
    <property type="project" value="InterPro"/>
</dbReference>
<evidence type="ECO:0000256" key="3">
    <source>
        <dbReference type="SAM" id="MobiDB-lite"/>
    </source>
</evidence>
<reference evidence="5 6" key="1">
    <citation type="submission" date="2018-04" db="EMBL/GenBank/DDBJ databases">
        <title>Complete genome sequences of Streptomyces lydicus strain WYEC and characterization of antagonistic properties of biological control agents.</title>
        <authorList>
            <person name="Mariita R.M."/>
            <person name="Sello J.K."/>
        </authorList>
    </citation>
    <scope>NUCLEOTIDE SEQUENCE [LARGE SCALE GENOMIC DNA]</scope>
    <source>
        <strain evidence="5 6">WYEC 108</strain>
    </source>
</reference>
<dbReference type="GO" id="GO:0005524">
    <property type="term" value="F:ATP binding"/>
    <property type="evidence" value="ECO:0007669"/>
    <property type="project" value="UniProtKB-KW"/>
</dbReference>
<dbReference type="Gene3D" id="3.40.50.300">
    <property type="entry name" value="P-loop containing nucleotide triphosphate hydrolases"/>
    <property type="match status" value="1"/>
</dbReference>
<feature type="compositionally biased region" description="Pro residues" evidence="3">
    <location>
        <begin position="42"/>
        <end position="58"/>
    </location>
</feature>
<evidence type="ECO:0000256" key="2">
    <source>
        <dbReference type="ARBA" id="ARBA00022840"/>
    </source>
</evidence>
<dbReference type="EMBL" id="CP029042">
    <property type="protein sequence ID" value="AZS74613.1"/>
    <property type="molecule type" value="Genomic_DNA"/>
</dbReference>
<dbReference type="PANTHER" id="PTHR43582">
    <property type="entry name" value="LINEARMYCIN RESISTANCE ATP-BINDING PROTEIN LNRL"/>
    <property type="match status" value="1"/>
</dbReference>
<gene>
    <name evidence="5" type="ORF">DDE74_30000</name>
</gene>
<dbReference type="InterPro" id="IPR027417">
    <property type="entry name" value="P-loop_NTPase"/>
</dbReference>
<dbReference type="Proteomes" id="UP000275579">
    <property type="component" value="Chromosome"/>
</dbReference>
<dbReference type="RefSeq" id="WP_127153426.1">
    <property type="nucleotide sequence ID" value="NZ_CP029042.1"/>
</dbReference>
<protein>
    <submittedName>
        <fullName evidence="5">ABC transporter ATP-binding protein</fullName>
    </submittedName>
</protein>
<feature type="region of interest" description="Disordered" evidence="3">
    <location>
        <begin position="296"/>
        <end position="401"/>
    </location>
</feature>
<feature type="domain" description="ABC transporter" evidence="4">
    <location>
        <begin position="73"/>
        <end position="304"/>
    </location>
</feature>
<proteinExistence type="predicted"/>
<feature type="compositionally biased region" description="Pro residues" evidence="3">
    <location>
        <begin position="307"/>
        <end position="318"/>
    </location>
</feature>